<proteinExistence type="predicted"/>
<dbReference type="EMBL" id="JABFOF010000009">
    <property type="protein sequence ID" value="KAG2380268.1"/>
    <property type="molecule type" value="Genomic_DNA"/>
</dbReference>
<comment type="caution">
    <text evidence="2">The sequence shown here is derived from an EMBL/GenBank/DDBJ whole genome shotgun (WGS) entry which is preliminary data.</text>
</comment>
<feature type="compositionally biased region" description="Polar residues" evidence="1">
    <location>
        <begin position="184"/>
        <end position="201"/>
    </location>
</feature>
<organism evidence="2 3">
    <name type="scientific">Phaseolus angularis</name>
    <name type="common">Azuki bean</name>
    <name type="synonym">Vigna angularis</name>
    <dbReference type="NCBI Taxonomy" id="3914"/>
    <lineage>
        <taxon>Eukaryota</taxon>
        <taxon>Viridiplantae</taxon>
        <taxon>Streptophyta</taxon>
        <taxon>Embryophyta</taxon>
        <taxon>Tracheophyta</taxon>
        <taxon>Spermatophyta</taxon>
        <taxon>Magnoliopsida</taxon>
        <taxon>eudicotyledons</taxon>
        <taxon>Gunneridae</taxon>
        <taxon>Pentapetalae</taxon>
        <taxon>rosids</taxon>
        <taxon>fabids</taxon>
        <taxon>Fabales</taxon>
        <taxon>Fabaceae</taxon>
        <taxon>Papilionoideae</taxon>
        <taxon>50 kb inversion clade</taxon>
        <taxon>NPAAA clade</taxon>
        <taxon>indigoferoid/millettioid clade</taxon>
        <taxon>Phaseoleae</taxon>
        <taxon>Vigna</taxon>
    </lineage>
</organism>
<name>A0A8T0JPV2_PHAAN</name>
<sequence length="215" mass="23395">MPDLSSKDIAVMKRRIANVLEPGETCLEKLSLGLHISSVLDFGAEGYEKLARAKEGPSNQHLASGEASSTGEGDYDMFADEDDNNDVWRLEQRRLPKVSVELTVRKTPLFGPPHSLHSGETPTNLQRHSGTGTEPPGTKRHLQRLPRLLGRNGGNTMPCSRRALDVGAAAPSNGTGWRRLISPTRPSTVNGGTPTRTRSLSLARQPFLQLSRLSV</sequence>
<feature type="region of interest" description="Disordered" evidence="1">
    <location>
        <begin position="53"/>
        <end position="77"/>
    </location>
</feature>
<feature type="region of interest" description="Disordered" evidence="1">
    <location>
        <begin position="167"/>
        <end position="201"/>
    </location>
</feature>
<feature type="compositionally biased region" description="Polar residues" evidence="1">
    <location>
        <begin position="57"/>
        <end position="71"/>
    </location>
</feature>
<gene>
    <name evidence="2" type="ORF">HKW66_Vig0170470</name>
</gene>
<evidence type="ECO:0000313" key="3">
    <source>
        <dbReference type="Proteomes" id="UP000743370"/>
    </source>
</evidence>
<feature type="region of interest" description="Disordered" evidence="1">
    <location>
        <begin position="109"/>
        <end position="140"/>
    </location>
</feature>
<feature type="compositionally biased region" description="Polar residues" evidence="1">
    <location>
        <begin position="118"/>
        <end position="132"/>
    </location>
</feature>
<dbReference type="AlphaFoldDB" id="A0A8T0JPV2"/>
<evidence type="ECO:0000256" key="1">
    <source>
        <dbReference type="SAM" id="MobiDB-lite"/>
    </source>
</evidence>
<dbReference type="Proteomes" id="UP000743370">
    <property type="component" value="Unassembled WGS sequence"/>
</dbReference>
<accession>A0A8T0JPV2</accession>
<protein>
    <submittedName>
        <fullName evidence="2">Uncharacterized protein</fullName>
    </submittedName>
</protein>
<reference evidence="2 3" key="1">
    <citation type="submission" date="2020-05" db="EMBL/GenBank/DDBJ databases">
        <title>Vigna angularis (adzuki bean) Var. LongXiaoDou No. 4 denovo assembly.</title>
        <authorList>
            <person name="Xiang H."/>
        </authorList>
    </citation>
    <scope>NUCLEOTIDE SEQUENCE [LARGE SCALE GENOMIC DNA]</scope>
    <source>
        <tissue evidence="2">Leaf</tissue>
    </source>
</reference>
<evidence type="ECO:0000313" key="2">
    <source>
        <dbReference type="EMBL" id="KAG2380268.1"/>
    </source>
</evidence>